<dbReference type="AlphaFoldDB" id="A0A2R6CCJ2"/>
<name>A0A2R6CCJ2_9ARCH</name>
<protein>
    <submittedName>
        <fullName evidence="1">Uncharacterized protein</fullName>
    </submittedName>
</protein>
<sequence length="131" mass="14425">MEIYLNVTSSIQAANATQYVGEFITVPPNGQTSVLLHYETLGSPFNLTVFNVSNQSVEYAVIDESTQATVFGSQPVTITNLSIEPFTDNYTLTGLGPGIYELVITNNRASPSLRLPRIPRQPRIREPIPQL</sequence>
<dbReference type="Proteomes" id="UP000242015">
    <property type="component" value="Unassembled WGS sequence"/>
</dbReference>
<organism evidence="1 2">
    <name type="scientific">Candidatus Marsarchaeota G2 archaeon BE_D</name>
    <dbReference type="NCBI Taxonomy" id="1978158"/>
    <lineage>
        <taxon>Archaea</taxon>
        <taxon>Candidatus Marsarchaeota</taxon>
        <taxon>Candidatus Marsarchaeota group 2</taxon>
    </lineage>
</organism>
<accession>A0A2R6CCJ2</accession>
<gene>
    <name evidence="1" type="ORF">B9Q04_04650</name>
</gene>
<reference evidence="1 2" key="1">
    <citation type="submission" date="2017-04" db="EMBL/GenBank/DDBJ databases">
        <title>Novel microbial lineages endemic to geothermal iron-oxide mats fill important gaps in the evolutionary history of Archaea.</title>
        <authorList>
            <person name="Jay Z.J."/>
            <person name="Beam J.P."/>
            <person name="Dlakic M."/>
            <person name="Rusch D.B."/>
            <person name="Kozubal M.A."/>
            <person name="Inskeep W.P."/>
        </authorList>
    </citation>
    <scope>NUCLEOTIDE SEQUENCE [LARGE SCALE GENOMIC DNA]</scope>
    <source>
        <strain evidence="1">BE_D</strain>
    </source>
</reference>
<proteinExistence type="predicted"/>
<evidence type="ECO:0000313" key="1">
    <source>
        <dbReference type="EMBL" id="PSO08614.1"/>
    </source>
</evidence>
<evidence type="ECO:0000313" key="2">
    <source>
        <dbReference type="Proteomes" id="UP000242015"/>
    </source>
</evidence>
<comment type="caution">
    <text evidence="1">The sequence shown here is derived from an EMBL/GenBank/DDBJ whole genome shotgun (WGS) entry which is preliminary data.</text>
</comment>
<dbReference type="EMBL" id="NEXF01000068">
    <property type="protein sequence ID" value="PSO08614.1"/>
    <property type="molecule type" value="Genomic_DNA"/>
</dbReference>